<evidence type="ECO:0000313" key="15">
    <source>
        <dbReference type="EMBL" id="QJY45617.1"/>
    </source>
</evidence>
<organism evidence="15 16">
    <name type="scientific">Pseudonocardia broussonetiae</name>
    <dbReference type="NCBI Taxonomy" id="2736640"/>
    <lineage>
        <taxon>Bacteria</taxon>
        <taxon>Bacillati</taxon>
        <taxon>Actinomycetota</taxon>
        <taxon>Actinomycetes</taxon>
        <taxon>Pseudonocardiales</taxon>
        <taxon>Pseudonocardiaceae</taxon>
        <taxon>Pseudonocardia</taxon>
    </lineage>
</organism>
<evidence type="ECO:0000256" key="2">
    <source>
        <dbReference type="ARBA" id="ARBA00004651"/>
    </source>
</evidence>
<evidence type="ECO:0000259" key="13">
    <source>
        <dbReference type="Pfam" id="PF14896"/>
    </source>
</evidence>
<evidence type="ECO:0000259" key="12">
    <source>
        <dbReference type="Pfam" id="PF04602"/>
    </source>
</evidence>
<dbReference type="InterPro" id="IPR032731">
    <property type="entry name" value="Arabino_trans_C"/>
</dbReference>
<dbReference type="GO" id="GO:0071555">
    <property type="term" value="P:cell wall organization"/>
    <property type="evidence" value="ECO:0007669"/>
    <property type="project" value="UniProtKB-KW"/>
</dbReference>
<evidence type="ECO:0000256" key="1">
    <source>
        <dbReference type="ARBA" id="ARBA00003001"/>
    </source>
</evidence>
<feature type="domain" description="Arabinosyltransferase C-terminal" evidence="13">
    <location>
        <begin position="742"/>
        <end position="959"/>
    </location>
</feature>
<feature type="transmembrane region" description="Helical" evidence="11">
    <location>
        <begin position="21"/>
        <end position="41"/>
    </location>
</feature>
<feature type="transmembrane region" description="Helical" evidence="11">
    <location>
        <begin position="518"/>
        <end position="537"/>
    </location>
</feature>
<feature type="transmembrane region" description="Helical" evidence="11">
    <location>
        <begin position="543"/>
        <end position="561"/>
    </location>
</feature>
<evidence type="ECO:0000256" key="9">
    <source>
        <dbReference type="ARBA" id="ARBA00023136"/>
    </source>
</evidence>
<feature type="transmembrane region" description="Helical" evidence="11">
    <location>
        <begin position="379"/>
        <end position="412"/>
    </location>
</feature>
<dbReference type="Pfam" id="PF04602">
    <property type="entry name" value="Arabinose_trans"/>
    <property type="match status" value="1"/>
</dbReference>
<dbReference type="GO" id="GO:0052636">
    <property type="term" value="F:arabinosyltransferase activity"/>
    <property type="evidence" value="ECO:0007669"/>
    <property type="project" value="InterPro"/>
</dbReference>
<feature type="domain" description="Arabinofuranosyltransferase central" evidence="12">
    <location>
        <begin position="189"/>
        <end position="633"/>
    </location>
</feature>
<evidence type="ECO:0000256" key="4">
    <source>
        <dbReference type="ARBA" id="ARBA00022475"/>
    </source>
</evidence>
<dbReference type="InterPro" id="IPR007680">
    <property type="entry name" value="Arabino_trans_central"/>
</dbReference>
<dbReference type="Pfam" id="PF14896">
    <property type="entry name" value="Arabino_trans_C"/>
    <property type="match status" value="2"/>
</dbReference>
<accession>A0A6M6JFB5</accession>
<dbReference type="AlphaFoldDB" id="A0A6M6JFB5"/>
<protein>
    <submittedName>
        <fullName evidence="15">Arabinosyltransferase</fullName>
    </submittedName>
</protein>
<keyword evidence="16" id="KW-1185">Reference proteome</keyword>
<feature type="transmembrane region" description="Helical" evidence="11">
    <location>
        <begin position="232"/>
        <end position="251"/>
    </location>
</feature>
<keyword evidence="6 15" id="KW-0808">Transferase</keyword>
<evidence type="ECO:0000259" key="14">
    <source>
        <dbReference type="Pfam" id="PF17689"/>
    </source>
</evidence>
<feature type="transmembrane region" description="Helical" evidence="11">
    <location>
        <begin position="573"/>
        <end position="594"/>
    </location>
</feature>
<dbReference type="InterPro" id="IPR027451">
    <property type="entry name" value="EmbABC_dom1"/>
</dbReference>
<reference evidence="15 16" key="1">
    <citation type="submission" date="2020-05" db="EMBL/GenBank/DDBJ databases">
        <authorList>
            <person name="Mo P."/>
        </authorList>
    </citation>
    <scope>NUCLEOTIDE SEQUENCE [LARGE SCALE GENOMIC DNA]</scope>
    <source>
        <strain evidence="15 16">Gen01</strain>
    </source>
</reference>
<evidence type="ECO:0000256" key="5">
    <source>
        <dbReference type="ARBA" id="ARBA00022676"/>
    </source>
</evidence>
<comment type="subcellular location">
    <subcellularLocation>
        <location evidence="2">Cell membrane</location>
        <topology evidence="2">Multi-pass membrane protein</topology>
    </subcellularLocation>
</comment>
<evidence type="ECO:0000256" key="3">
    <source>
        <dbReference type="ARBA" id="ARBA00008195"/>
    </source>
</evidence>
<keyword evidence="10" id="KW-0961">Cell wall biogenesis/degradation</keyword>
<keyword evidence="4" id="KW-1003">Cell membrane</keyword>
<keyword evidence="8 11" id="KW-1133">Transmembrane helix</keyword>
<evidence type="ECO:0000256" key="10">
    <source>
        <dbReference type="ARBA" id="ARBA00023316"/>
    </source>
</evidence>
<evidence type="ECO:0000313" key="16">
    <source>
        <dbReference type="Proteomes" id="UP000505377"/>
    </source>
</evidence>
<feature type="transmembrane region" description="Helical" evidence="11">
    <location>
        <begin position="292"/>
        <end position="318"/>
    </location>
</feature>
<evidence type="ECO:0000256" key="7">
    <source>
        <dbReference type="ARBA" id="ARBA00022692"/>
    </source>
</evidence>
<sequence>MLSPARSAPQAPHSPVDHRTARAVLVLALVALVAAVAFPLAPVQQARAEYAWSAAEGPAAIPLMPYEPVALTVTTGCDAARTGGVLLSTVPLRPDPGAEPLDGLRLTAAEGRLSVVSAGRDLGPVALPAGPCAIVLTSDPDRTEVLVDGAPVLTRDGDLRPAVAGAFSDTDRGVALALTADTRFETTISPLKAGIAAVGVLALLGMLGALARLDGPSRVRLLPRRWWLPRPVDAAVAALLGAWWVVGAITVDDGYISGIVRSRGSNGFVGNVYRWLNAPEAPFSWFYDLTHLWSLVSASTLWMRLPATLLGLVTWLLLSRSLLPRLGPAAQRPWLAALAFGTWWVPYQLGLRPEPWVALGLLGVLLAVERAVATRRLLPVALGLVLAGATTALTPGGLVAFTPFLAAAVPLARLVRARPAAHRWPLALAGLAAPASAVLLMVSDQSLAAVLEATRVRQLIGGGVEWYQEYERYALLLQPDSFQGAIGRRAAVLVTVLAAVGVLVALRRGRTGLATGPASRLAVSVLLALAVLTATPTKWTQHFGDLGGVGAAVLVAGAVAWRSAPLRGRPRAFTAALAAAVAVGSLVLAGYNAWPYASGWFAPTFSTLPPQVAGTAVATLLVVAGLAVVAVLAVRVIGARAADRAEPDVPERVPGPVPVLAVVLVAVLALQVLSLARTAVEERDSYTLASDAVSTLRGAPCGLQERLSVETDPAAGLLRARTAPPVRGERTVDVGGARVRGVAVAGSSTTAWFALDPAQRDGALPVVVTTSGVLRPGDVLRMEFGDAAGGVVDVRPLTTAAGDVRELAPAGAESVRLVIAGATTGQAALVTLPRAPRLTRMTDLLPAGSTAVLDWPVAFLFPCLAPEPVRDGAAGLATWRVAPPAEDDSGAITYSPRFGGPFAAPRLLVTERSMATYLDGDPLRDAARVVRWDPAEPLVRSVPVVTSETVPGWARTGRARVPGLDPVG</sequence>
<proteinExistence type="inferred from homology"/>
<comment type="function">
    <text evidence="1">Arabinosyl transferase responsible for the polymerization of arabinose into the arabinan of arabinogalactan.</text>
</comment>
<feature type="transmembrane region" description="Helical" evidence="11">
    <location>
        <begin position="657"/>
        <end position="676"/>
    </location>
</feature>
<dbReference type="InterPro" id="IPR040920">
    <property type="entry name" value="Arabino_trans_N"/>
</dbReference>
<dbReference type="Proteomes" id="UP000505377">
    <property type="component" value="Chromosome"/>
</dbReference>
<keyword evidence="5" id="KW-0328">Glycosyltransferase</keyword>
<feature type="domain" description="Arabinosyltransferase C-terminal" evidence="13">
    <location>
        <begin position="672"/>
        <end position="721"/>
    </location>
</feature>
<feature type="domain" description="Arabinosyltransferas concanavalin like" evidence="14">
    <location>
        <begin position="45"/>
        <end position="182"/>
    </location>
</feature>
<dbReference type="Gene3D" id="2.60.120.610">
    <property type="entry name" value="arabinofuranosyltransferase like domain"/>
    <property type="match status" value="1"/>
</dbReference>
<evidence type="ECO:0000256" key="11">
    <source>
        <dbReference type="SAM" id="Phobius"/>
    </source>
</evidence>
<feature type="transmembrane region" description="Helical" evidence="11">
    <location>
        <begin position="486"/>
        <end position="506"/>
    </location>
</feature>
<feature type="transmembrane region" description="Helical" evidence="11">
    <location>
        <begin position="356"/>
        <end position="373"/>
    </location>
</feature>
<name>A0A6M6JFB5_9PSEU</name>
<comment type="similarity">
    <text evidence="3">Belongs to the emb family.</text>
</comment>
<feature type="transmembrane region" description="Helical" evidence="11">
    <location>
        <begin position="614"/>
        <end position="637"/>
    </location>
</feature>
<evidence type="ECO:0000256" key="6">
    <source>
        <dbReference type="ARBA" id="ARBA00022679"/>
    </source>
</evidence>
<dbReference type="GO" id="GO:0071766">
    <property type="term" value="P:Actinobacterium-type cell wall biogenesis"/>
    <property type="evidence" value="ECO:0007669"/>
    <property type="project" value="InterPro"/>
</dbReference>
<dbReference type="RefSeq" id="WP_172155887.1">
    <property type="nucleotide sequence ID" value="NZ_CP053564.1"/>
</dbReference>
<dbReference type="EMBL" id="CP053564">
    <property type="protein sequence ID" value="QJY45617.1"/>
    <property type="molecule type" value="Genomic_DNA"/>
</dbReference>
<keyword evidence="7 11" id="KW-0812">Transmembrane</keyword>
<dbReference type="Gene3D" id="3.40.190.160">
    <property type="match status" value="1"/>
</dbReference>
<evidence type="ECO:0000256" key="8">
    <source>
        <dbReference type="ARBA" id="ARBA00022989"/>
    </source>
</evidence>
<keyword evidence="9 11" id="KW-0472">Membrane</keyword>
<gene>
    <name evidence="15" type="ORF">HOP40_07220</name>
</gene>
<dbReference type="GO" id="GO:0005886">
    <property type="term" value="C:plasma membrane"/>
    <property type="evidence" value="ECO:0007669"/>
    <property type="project" value="UniProtKB-SubCell"/>
</dbReference>
<feature type="transmembrane region" description="Helical" evidence="11">
    <location>
        <begin position="193"/>
        <end position="211"/>
    </location>
</feature>
<dbReference type="Pfam" id="PF17689">
    <property type="entry name" value="Arabino_trans_N"/>
    <property type="match status" value="1"/>
</dbReference>
<dbReference type="KEGG" id="pbro:HOP40_07220"/>